<protein>
    <submittedName>
        <fullName evidence="2">Uncharacterized protein</fullName>
    </submittedName>
</protein>
<feature type="compositionally biased region" description="Basic and acidic residues" evidence="1">
    <location>
        <begin position="240"/>
        <end position="251"/>
    </location>
</feature>
<sequence>MTESELLHLAGQTFPPDRFVPAEDVCLFAEHTARDARGRRHRFDKAALAQLVRRGNQRIADTGTFAVLTAGHTPDREALLHGAPMPEVVGFVGPFRLGGIGRLRPRAAIYAHEWHFRDASLRLQKLPRRSVELWLTHDPAERFFDPVAALGAETPRLDLGLRLARMPGGETVEKFAVPAASSSLFKEALMLDSQDFDEIVQAFEKLDWVQFVKKQMAAAQETTAEPSGGDGSQASDDPGDPLRHSRDGDPIRYRRLEAEFATLRQAHETLQRSSVELARESADARRSARLDQLAAQITLDVEAEKNRCLYARGANLSDDQFQQRVELIEQYAQPLPLGRRLPRGEEPSQGPSQADRTQQAIAFADSRRREGRPVDWQTALDHVNQ</sequence>
<gene>
    <name evidence="2" type="ORF">Pla8534_53750</name>
</gene>
<accession>A0A518E0B3</accession>
<evidence type="ECO:0000313" key="3">
    <source>
        <dbReference type="Proteomes" id="UP000317648"/>
    </source>
</evidence>
<dbReference type="Proteomes" id="UP000317648">
    <property type="component" value="Chromosome"/>
</dbReference>
<reference evidence="2 3" key="1">
    <citation type="submission" date="2019-02" db="EMBL/GenBank/DDBJ databases">
        <title>Deep-cultivation of Planctomycetes and their phenomic and genomic characterization uncovers novel biology.</title>
        <authorList>
            <person name="Wiegand S."/>
            <person name="Jogler M."/>
            <person name="Boedeker C."/>
            <person name="Pinto D."/>
            <person name="Vollmers J."/>
            <person name="Rivas-Marin E."/>
            <person name="Kohn T."/>
            <person name="Peeters S.H."/>
            <person name="Heuer A."/>
            <person name="Rast P."/>
            <person name="Oberbeckmann S."/>
            <person name="Bunk B."/>
            <person name="Jeske O."/>
            <person name="Meyerdierks A."/>
            <person name="Storesund J.E."/>
            <person name="Kallscheuer N."/>
            <person name="Luecker S."/>
            <person name="Lage O.M."/>
            <person name="Pohl T."/>
            <person name="Merkel B.J."/>
            <person name="Hornburger P."/>
            <person name="Mueller R.-W."/>
            <person name="Bruemmer F."/>
            <person name="Labrenz M."/>
            <person name="Spormann A.M."/>
            <person name="Op den Camp H."/>
            <person name="Overmann J."/>
            <person name="Amann R."/>
            <person name="Jetten M.S.M."/>
            <person name="Mascher T."/>
            <person name="Medema M.H."/>
            <person name="Devos D.P."/>
            <person name="Kaster A.-K."/>
            <person name="Ovreas L."/>
            <person name="Rohde M."/>
            <person name="Galperin M.Y."/>
            <person name="Jogler C."/>
        </authorList>
    </citation>
    <scope>NUCLEOTIDE SEQUENCE [LARGE SCALE GENOMIC DNA]</scope>
    <source>
        <strain evidence="2 3">Pla85_3_4</strain>
    </source>
</reference>
<organism evidence="2 3">
    <name type="scientific">Lignipirellula cremea</name>
    <dbReference type="NCBI Taxonomy" id="2528010"/>
    <lineage>
        <taxon>Bacteria</taxon>
        <taxon>Pseudomonadati</taxon>
        <taxon>Planctomycetota</taxon>
        <taxon>Planctomycetia</taxon>
        <taxon>Pirellulales</taxon>
        <taxon>Pirellulaceae</taxon>
        <taxon>Lignipirellula</taxon>
    </lineage>
</organism>
<feature type="region of interest" description="Disordered" evidence="1">
    <location>
        <begin position="336"/>
        <end position="385"/>
    </location>
</feature>
<dbReference type="EMBL" id="CP036433">
    <property type="protein sequence ID" value="QDU97527.1"/>
    <property type="molecule type" value="Genomic_DNA"/>
</dbReference>
<proteinExistence type="predicted"/>
<dbReference type="KEGG" id="lcre:Pla8534_53750"/>
<name>A0A518E0B3_9BACT</name>
<feature type="region of interest" description="Disordered" evidence="1">
    <location>
        <begin position="220"/>
        <end position="251"/>
    </location>
</feature>
<evidence type="ECO:0000256" key="1">
    <source>
        <dbReference type="SAM" id="MobiDB-lite"/>
    </source>
</evidence>
<feature type="compositionally biased region" description="Polar residues" evidence="1">
    <location>
        <begin position="349"/>
        <end position="360"/>
    </location>
</feature>
<keyword evidence="3" id="KW-1185">Reference proteome</keyword>
<dbReference type="AlphaFoldDB" id="A0A518E0B3"/>
<dbReference type="RefSeq" id="WP_145056295.1">
    <property type="nucleotide sequence ID" value="NZ_CP036433.1"/>
</dbReference>
<evidence type="ECO:0000313" key="2">
    <source>
        <dbReference type="EMBL" id="QDU97527.1"/>
    </source>
</evidence>
<dbReference type="OrthoDB" id="9896863at2"/>